<dbReference type="OrthoDB" id="9810303at2"/>
<dbReference type="AlphaFoldDB" id="A0A2I1I5C8"/>
<dbReference type="Proteomes" id="UP000234545">
    <property type="component" value="Unassembled WGS sequence"/>
</dbReference>
<organism evidence="12 13">
    <name type="scientific">Schaalia turicensis</name>
    <dbReference type="NCBI Taxonomy" id="131111"/>
    <lineage>
        <taxon>Bacteria</taxon>
        <taxon>Bacillati</taxon>
        <taxon>Actinomycetota</taxon>
        <taxon>Actinomycetes</taxon>
        <taxon>Actinomycetales</taxon>
        <taxon>Actinomycetaceae</taxon>
        <taxon>Schaalia</taxon>
    </lineage>
</organism>
<evidence type="ECO:0000313" key="13">
    <source>
        <dbReference type="Proteomes" id="UP000234545"/>
    </source>
</evidence>
<comment type="similarity">
    <text evidence="3">Belongs to the glycosyltransferase 2 family.</text>
</comment>
<comment type="caution">
    <text evidence="12">The sequence shown here is derived from an EMBL/GenBank/DDBJ whole genome shotgun (WGS) entry which is preliminary data.</text>
</comment>
<keyword evidence="4" id="KW-0328">Glycosyltransferase</keyword>
<dbReference type="InterPro" id="IPR029044">
    <property type="entry name" value="Nucleotide-diphossugar_trans"/>
</dbReference>
<evidence type="ECO:0000256" key="9">
    <source>
        <dbReference type="ARBA" id="ARBA00048689"/>
    </source>
</evidence>
<comment type="cofactor">
    <cofactor evidence="1">
        <name>Mn(2+)</name>
        <dbReference type="ChEBI" id="CHEBI:29035"/>
    </cofactor>
</comment>
<evidence type="ECO:0000256" key="8">
    <source>
        <dbReference type="ARBA" id="ARBA00040894"/>
    </source>
</evidence>
<evidence type="ECO:0000259" key="11">
    <source>
        <dbReference type="Pfam" id="PF00535"/>
    </source>
</evidence>
<comment type="cofactor">
    <cofactor evidence="2">
        <name>Mg(2+)</name>
        <dbReference type="ChEBI" id="CHEBI:18420"/>
    </cofactor>
</comment>
<keyword evidence="5 12" id="KW-0808">Transferase</keyword>
<evidence type="ECO:0000256" key="2">
    <source>
        <dbReference type="ARBA" id="ARBA00001946"/>
    </source>
</evidence>
<evidence type="ECO:0000313" key="12">
    <source>
        <dbReference type="EMBL" id="PKY66293.1"/>
    </source>
</evidence>
<dbReference type="Pfam" id="PF00535">
    <property type="entry name" value="Glycos_transf_2"/>
    <property type="match status" value="1"/>
</dbReference>
<keyword evidence="6" id="KW-0460">Magnesium</keyword>
<evidence type="ECO:0000256" key="3">
    <source>
        <dbReference type="ARBA" id="ARBA00006739"/>
    </source>
</evidence>
<dbReference type="InterPro" id="IPR050256">
    <property type="entry name" value="Glycosyltransferase_2"/>
</dbReference>
<gene>
    <name evidence="12" type="ORF">CYJ25_04775</name>
</gene>
<dbReference type="PANTHER" id="PTHR48090">
    <property type="entry name" value="UNDECAPRENYL-PHOSPHATE 4-DEOXY-4-FORMAMIDO-L-ARABINOSE TRANSFERASE-RELATED"/>
    <property type="match status" value="1"/>
</dbReference>
<reference evidence="12 13" key="1">
    <citation type="submission" date="2017-12" db="EMBL/GenBank/DDBJ databases">
        <title>Phylogenetic diversity of female urinary microbiome.</title>
        <authorList>
            <person name="Thomas-White K."/>
            <person name="Wolfe A.J."/>
        </authorList>
    </citation>
    <scope>NUCLEOTIDE SEQUENCE [LARGE SCALE GENOMIC DNA]</scope>
    <source>
        <strain evidence="12 13">UMB0250</strain>
    </source>
</reference>
<dbReference type="SUPFAM" id="SSF53448">
    <property type="entry name" value="Nucleotide-diphospho-sugar transferases"/>
    <property type="match status" value="1"/>
</dbReference>
<dbReference type="EMBL" id="PKKJ01000004">
    <property type="protein sequence ID" value="PKY66293.1"/>
    <property type="molecule type" value="Genomic_DNA"/>
</dbReference>
<dbReference type="GO" id="GO:0016757">
    <property type="term" value="F:glycosyltransferase activity"/>
    <property type="evidence" value="ECO:0007669"/>
    <property type="project" value="UniProtKB-KW"/>
</dbReference>
<dbReference type="InterPro" id="IPR001173">
    <property type="entry name" value="Glyco_trans_2-like"/>
</dbReference>
<sequence length="261" mass="27622">MAAIIPAHNVGHDVAGTVRACRAIPGVDLLIVVDDGSDDNTGAAARAAGAVVVRHSVERGRASAIETGVKVAAMRDRADWPARLLLVLNADLGDSAVEATALVESVMNGEADCACSIPVGMSLTSKLGRAAQLARHVIRRATGWEPAYPLASVRCVTREGITAAMPFMNGYGLEIAMTIDVLNAGLSIIEIPCSFERTGADKSFGDLNPRTRFTDTTIASIRTVFGRAKARRHHPHLYANARQGVGIPYPCVARDRELTDA</sequence>
<evidence type="ECO:0000256" key="4">
    <source>
        <dbReference type="ARBA" id="ARBA00022676"/>
    </source>
</evidence>
<evidence type="ECO:0000256" key="5">
    <source>
        <dbReference type="ARBA" id="ARBA00022679"/>
    </source>
</evidence>
<evidence type="ECO:0000256" key="1">
    <source>
        <dbReference type="ARBA" id="ARBA00001936"/>
    </source>
</evidence>
<dbReference type="Gene3D" id="3.90.550.10">
    <property type="entry name" value="Spore Coat Polysaccharide Biosynthesis Protein SpsA, Chain A"/>
    <property type="match status" value="1"/>
</dbReference>
<evidence type="ECO:0000256" key="10">
    <source>
        <dbReference type="ARBA" id="ARBA00048997"/>
    </source>
</evidence>
<protein>
    <recommendedName>
        <fullName evidence="8">Glucosyl-3-phosphoglycerate synthase</fullName>
        <ecNumber evidence="7">2.4.1.266</ecNumber>
    </recommendedName>
</protein>
<proteinExistence type="inferred from homology"/>
<dbReference type="PANTHER" id="PTHR48090:SF10">
    <property type="entry name" value="GLUCOSYL-3-PHOSPHOGLYCERATE SYNTHASE"/>
    <property type="match status" value="1"/>
</dbReference>
<evidence type="ECO:0000256" key="6">
    <source>
        <dbReference type="ARBA" id="ARBA00022842"/>
    </source>
</evidence>
<dbReference type="EC" id="2.4.1.266" evidence="7"/>
<comment type="catalytic activity">
    <reaction evidence="10">
        <text>an NDP-alpha-D-glucose + (2R)-3-phosphoglycerate = (2R)-2-O-(alpha-D-glucopyranosyl)-3-phospho-glycerate + a ribonucleoside 5'-diphosphate + H(+)</text>
        <dbReference type="Rhea" id="RHEA:47244"/>
        <dbReference type="ChEBI" id="CHEBI:15378"/>
        <dbReference type="ChEBI" id="CHEBI:57930"/>
        <dbReference type="ChEBI" id="CHEBI:58272"/>
        <dbReference type="ChEBI" id="CHEBI:62600"/>
        <dbReference type="ChEBI" id="CHEBI:76533"/>
        <dbReference type="EC" id="2.4.1.266"/>
    </reaction>
    <physiologicalReaction direction="left-to-right" evidence="10">
        <dbReference type="Rhea" id="RHEA:47245"/>
    </physiologicalReaction>
</comment>
<accession>A0A2I1I5C8</accession>
<comment type="catalytic activity">
    <reaction evidence="9">
        <text>(2R)-3-phosphoglycerate + UDP-alpha-D-glucose = (2R)-2-O-(alpha-D-glucopyranosyl)-3-phospho-glycerate + UDP + H(+)</text>
        <dbReference type="Rhea" id="RHEA:31319"/>
        <dbReference type="ChEBI" id="CHEBI:15378"/>
        <dbReference type="ChEBI" id="CHEBI:58223"/>
        <dbReference type="ChEBI" id="CHEBI:58272"/>
        <dbReference type="ChEBI" id="CHEBI:58885"/>
        <dbReference type="ChEBI" id="CHEBI:62600"/>
        <dbReference type="EC" id="2.4.1.266"/>
    </reaction>
    <physiologicalReaction direction="left-to-right" evidence="9">
        <dbReference type="Rhea" id="RHEA:31320"/>
    </physiologicalReaction>
</comment>
<evidence type="ECO:0000256" key="7">
    <source>
        <dbReference type="ARBA" id="ARBA00039022"/>
    </source>
</evidence>
<feature type="domain" description="Glycosyltransferase 2-like" evidence="11">
    <location>
        <begin position="3"/>
        <end position="126"/>
    </location>
</feature>
<name>A0A2I1I5C8_9ACTO</name>